<comment type="caution">
    <text evidence="1">The sequence shown here is derived from an EMBL/GenBank/DDBJ whole genome shotgun (WGS) entry which is preliminary data.</text>
</comment>
<reference evidence="2" key="2">
    <citation type="journal article" date="2017" name="J. Anim. Genet.">
        <title>Multiple reference genome sequences of hot pepper reveal the massive evolution of plant disease resistance genes by retroduplication.</title>
        <authorList>
            <person name="Kim S."/>
            <person name="Park J."/>
            <person name="Yeom S.-I."/>
            <person name="Kim Y.-M."/>
            <person name="Seo E."/>
            <person name="Kim K.-T."/>
            <person name="Kim M.-S."/>
            <person name="Lee J.M."/>
            <person name="Cheong K."/>
            <person name="Shin H.-S."/>
            <person name="Kim S.-B."/>
            <person name="Han K."/>
            <person name="Lee J."/>
            <person name="Park M."/>
            <person name="Lee H.-A."/>
            <person name="Lee H.-Y."/>
            <person name="Lee Y."/>
            <person name="Oh S."/>
            <person name="Lee J.H."/>
            <person name="Choi E."/>
            <person name="Choi E."/>
            <person name="Lee S.E."/>
            <person name="Jeon J."/>
            <person name="Kim H."/>
            <person name="Choi G."/>
            <person name="Song H."/>
            <person name="Lee J."/>
            <person name="Lee S.-C."/>
            <person name="Kwon J.-K."/>
            <person name="Lee H.-Y."/>
            <person name="Koo N."/>
            <person name="Hong Y."/>
            <person name="Kim R.W."/>
            <person name="Kang W.-H."/>
            <person name="Huh J.H."/>
            <person name="Kang B.-C."/>
            <person name="Yang T.-J."/>
            <person name="Lee Y.-H."/>
            <person name="Bennetzen J.L."/>
            <person name="Choi D."/>
        </authorList>
    </citation>
    <scope>NUCLEOTIDE SEQUENCE [LARGE SCALE GENOMIC DNA]</scope>
    <source>
        <strain evidence="2">cv. PBC81</strain>
    </source>
</reference>
<protein>
    <submittedName>
        <fullName evidence="1">Uncharacterized protein</fullName>
    </submittedName>
</protein>
<keyword evidence="2" id="KW-1185">Reference proteome</keyword>
<dbReference type="AlphaFoldDB" id="A0A2G2XNX5"/>
<evidence type="ECO:0000313" key="2">
    <source>
        <dbReference type="Proteomes" id="UP000224567"/>
    </source>
</evidence>
<organism evidence="1 2">
    <name type="scientific">Capsicum baccatum</name>
    <name type="common">Peruvian pepper</name>
    <dbReference type="NCBI Taxonomy" id="33114"/>
    <lineage>
        <taxon>Eukaryota</taxon>
        <taxon>Viridiplantae</taxon>
        <taxon>Streptophyta</taxon>
        <taxon>Embryophyta</taxon>
        <taxon>Tracheophyta</taxon>
        <taxon>Spermatophyta</taxon>
        <taxon>Magnoliopsida</taxon>
        <taxon>eudicotyledons</taxon>
        <taxon>Gunneridae</taxon>
        <taxon>Pentapetalae</taxon>
        <taxon>asterids</taxon>
        <taxon>lamiids</taxon>
        <taxon>Solanales</taxon>
        <taxon>Solanaceae</taxon>
        <taxon>Solanoideae</taxon>
        <taxon>Capsiceae</taxon>
        <taxon>Capsicum</taxon>
    </lineage>
</organism>
<dbReference type="EMBL" id="MLFT02000001">
    <property type="protein sequence ID" value="PHT59195.1"/>
    <property type="molecule type" value="Genomic_DNA"/>
</dbReference>
<name>A0A2G2XNX5_CAPBA</name>
<evidence type="ECO:0000313" key="1">
    <source>
        <dbReference type="EMBL" id="PHT59195.1"/>
    </source>
</evidence>
<reference evidence="1 2" key="1">
    <citation type="journal article" date="2017" name="Genome Biol.">
        <title>New reference genome sequences of hot pepper reveal the massive evolution of plant disease-resistance genes by retroduplication.</title>
        <authorList>
            <person name="Kim S."/>
            <person name="Park J."/>
            <person name="Yeom S.I."/>
            <person name="Kim Y.M."/>
            <person name="Seo E."/>
            <person name="Kim K.T."/>
            <person name="Kim M.S."/>
            <person name="Lee J.M."/>
            <person name="Cheong K."/>
            <person name="Shin H.S."/>
            <person name="Kim S.B."/>
            <person name="Han K."/>
            <person name="Lee J."/>
            <person name="Park M."/>
            <person name="Lee H.A."/>
            <person name="Lee H.Y."/>
            <person name="Lee Y."/>
            <person name="Oh S."/>
            <person name="Lee J.H."/>
            <person name="Choi E."/>
            <person name="Choi E."/>
            <person name="Lee S.E."/>
            <person name="Jeon J."/>
            <person name="Kim H."/>
            <person name="Choi G."/>
            <person name="Song H."/>
            <person name="Lee J."/>
            <person name="Lee S.C."/>
            <person name="Kwon J.K."/>
            <person name="Lee H.Y."/>
            <person name="Koo N."/>
            <person name="Hong Y."/>
            <person name="Kim R.W."/>
            <person name="Kang W.H."/>
            <person name="Huh J.H."/>
            <person name="Kang B.C."/>
            <person name="Yang T.J."/>
            <person name="Lee Y.H."/>
            <person name="Bennetzen J.L."/>
            <person name="Choi D."/>
        </authorList>
    </citation>
    <scope>NUCLEOTIDE SEQUENCE [LARGE SCALE GENOMIC DNA]</scope>
    <source>
        <strain evidence="2">cv. PBC81</strain>
    </source>
</reference>
<gene>
    <name evidence="1" type="ORF">CQW23_01558</name>
</gene>
<sequence>MIVINKIASGGSPFSFANVVRVNVIVLITEIPVLINQGSKTKQKLTLGYLSNTNATAEHEVDLICEGENENRITLVDENGVILNEEEGMIVEKKSGHGRLGD</sequence>
<proteinExistence type="predicted"/>
<accession>A0A2G2XNX5</accession>
<dbReference type="Proteomes" id="UP000224567">
    <property type="component" value="Unassembled WGS sequence"/>
</dbReference>